<evidence type="ECO:0000256" key="4">
    <source>
        <dbReference type="ARBA" id="ARBA00022692"/>
    </source>
</evidence>
<feature type="transmembrane region" description="Helical" evidence="9">
    <location>
        <begin position="165"/>
        <end position="183"/>
    </location>
</feature>
<comment type="caution">
    <text evidence="11">The sequence shown here is derived from an EMBL/GenBank/DDBJ whole genome shotgun (WGS) entry which is preliminary data.</text>
</comment>
<organism evidence="11 12">
    <name type="scientific">Olea europaea subsp. europaea</name>
    <dbReference type="NCBI Taxonomy" id="158383"/>
    <lineage>
        <taxon>Eukaryota</taxon>
        <taxon>Viridiplantae</taxon>
        <taxon>Streptophyta</taxon>
        <taxon>Embryophyta</taxon>
        <taxon>Tracheophyta</taxon>
        <taxon>Spermatophyta</taxon>
        <taxon>Magnoliopsida</taxon>
        <taxon>eudicotyledons</taxon>
        <taxon>Gunneridae</taxon>
        <taxon>Pentapetalae</taxon>
        <taxon>asterids</taxon>
        <taxon>lamiids</taxon>
        <taxon>Lamiales</taxon>
        <taxon>Oleaceae</taxon>
        <taxon>Oleeae</taxon>
        <taxon>Olea</taxon>
    </lineage>
</organism>
<keyword evidence="6" id="KW-0443">Lipid metabolism</keyword>
<evidence type="ECO:0000259" key="10">
    <source>
        <dbReference type="Pfam" id="PF13813"/>
    </source>
</evidence>
<evidence type="ECO:0000256" key="8">
    <source>
        <dbReference type="ARBA" id="ARBA00023315"/>
    </source>
</evidence>
<comment type="subcellular location">
    <subcellularLocation>
        <location evidence="1">Membrane</location>
        <topology evidence="1">Multi-pass membrane protein</topology>
    </subcellularLocation>
</comment>
<evidence type="ECO:0000256" key="6">
    <source>
        <dbReference type="ARBA" id="ARBA00023098"/>
    </source>
</evidence>
<proteinExistence type="inferred from homology"/>
<dbReference type="GO" id="GO:0016020">
    <property type="term" value="C:membrane"/>
    <property type="evidence" value="ECO:0007669"/>
    <property type="project" value="UniProtKB-SubCell"/>
</dbReference>
<evidence type="ECO:0000313" key="12">
    <source>
        <dbReference type="Proteomes" id="UP000594638"/>
    </source>
</evidence>
<dbReference type="PIRSF" id="PIRSF037006">
    <property type="entry name" value="Wax_synthase"/>
    <property type="match status" value="1"/>
</dbReference>
<name>A0A8S0UAB8_OLEEU</name>
<keyword evidence="12" id="KW-1185">Reference proteome</keyword>
<feature type="transmembrane region" description="Helical" evidence="9">
    <location>
        <begin position="45"/>
        <end position="65"/>
    </location>
</feature>
<comment type="similarity">
    <text evidence="2">Belongs to the wax synthase family.</text>
</comment>
<feature type="transmembrane region" description="Helical" evidence="9">
    <location>
        <begin position="71"/>
        <end position="91"/>
    </location>
</feature>
<dbReference type="GO" id="GO:0008374">
    <property type="term" value="F:O-acyltransferase activity"/>
    <property type="evidence" value="ECO:0007669"/>
    <property type="project" value="InterPro"/>
</dbReference>
<gene>
    <name evidence="11" type="ORF">OLEA9_A017502</name>
</gene>
<dbReference type="Gramene" id="OE9A017502T1">
    <property type="protein sequence ID" value="OE9A017502C1"/>
    <property type="gene ID" value="OE9A017502"/>
</dbReference>
<dbReference type="InterPro" id="IPR017088">
    <property type="entry name" value="Wax_synthase_Magnoliopsida"/>
</dbReference>
<evidence type="ECO:0000256" key="7">
    <source>
        <dbReference type="ARBA" id="ARBA00023136"/>
    </source>
</evidence>
<evidence type="ECO:0000313" key="11">
    <source>
        <dbReference type="EMBL" id="CAA3013685.1"/>
    </source>
</evidence>
<dbReference type="PANTHER" id="PTHR31595:SF77">
    <property type="entry name" value="ACYL-COA--STEROL O-ACYLTRANSFERASE 1-LIKE"/>
    <property type="match status" value="1"/>
</dbReference>
<feature type="transmembrane region" description="Helical" evidence="9">
    <location>
        <begin position="244"/>
        <end position="269"/>
    </location>
</feature>
<dbReference type="InterPro" id="IPR044851">
    <property type="entry name" value="Wax_synthase"/>
</dbReference>
<dbReference type="Pfam" id="PF13813">
    <property type="entry name" value="MBOAT_2"/>
    <property type="match status" value="1"/>
</dbReference>
<dbReference type="OrthoDB" id="1077582at2759"/>
<evidence type="ECO:0000256" key="1">
    <source>
        <dbReference type="ARBA" id="ARBA00004141"/>
    </source>
</evidence>
<dbReference type="InterPro" id="IPR032805">
    <property type="entry name" value="Wax_synthase_dom"/>
</dbReference>
<keyword evidence="3" id="KW-0808">Transferase</keyword>
<evidence type="ECO:0000256" key="2">
    <source>
        <dbReference type="ARBA" id="ARBA00007282"/>
    </source>
</evidence>
<dbReference type="Proteomes" id="UP000594638">
    <property type="component" value="Unassembled WGS sequence"/>
</dbReference>
<feature type="transmembrane region" description="Helical" evidence="9">
    <location>
        <begin position="306"/>
        <end position="326"/>
    </location>
</feature>
<accession>A0A8S0UAB8</accession>
<feature type="transmembrane region" description="Helical" evidence="9">
    <location>
        <begin position="20"/>
        <end position="38"/>
    </location>
</feature>
<evidence type="ECO:0000256" key="9">
    <source>
        <dbReference type="SAM" id="Phobius"/>
    </source>
</evidence>
<dbReference type="AlphaFoldDB" id="A0A8S0UAB8"/>
<dbReference type="GO" id="GO:0006629">
    <property type="term" value="P:lipid metabolic process"/>
    <property type="evidence" value="ECO:0007669"/>
    <property type="project" value="UniProtKB-KW"/>
</dbReference>
<dbReference type="EMBL" id="CACTIH010007448">
    <property type="protein sequence ID" value="CAA3013685.1"/>
    <property type="molecule type" value="Genomic_DNA"/>
</dbReference>
<keyword evidence="4 9" id="KW-0812">Transmembrane</keyword>
<protein>
    <submittedName>
        <fullName evidence="11">Acyl- --sterol O-acyltransferase 1-like</fullName>
    </submittedName>
</protein>
<keyword evidence="8" id="KW-0012">Acyltransferase</keyword>
<feature type="transmembrane region" description="Helical" evidence="9">
    <location>
        <begin position="275"/>
        <end position="294"/>
    </location>
</feature>
<sequence length="358" mass="41403">MELQIIHVIKYWMQGEFTNFIKVWLSVFASLFYCYFVSKIVPKGVLRFFTILPVLTLNLILPLSLHTLHLGVSSAFFLCWLCNFKLIMLAFGKGPLSDPSLSLSRFLALSCLPIKFQEKDKETPNSKTSRKGLKSIWNYAFKGLLIALFLKVYDYSDYIHPKVIWVVYSFHIYFGLEIILAVFGGSARALIGIELEPQFDEPYLSTSLQEFWGRRWNIMVTRILRPTIYDPILNAMRQMIGRKWAPLPAILGTFMISGIMHELIFFYMGRERPDGGITWFFLLHGVSLMIEVAIKKAINGKWCLPRIITGPLTIGFVLVTSFWLFFPEFLRYYPMERALDEYAAMGGFAKDVLQCLDR</sequence>
<feature type="transmembrane region" description="Helical" evidence="9">
    <location>
        <begin position="136"/>
        <end position="153"/>
    </location>
</feature>
<keyword evidence="5 9" id="KW-1133">Transmembrane helix</keyword>
<evidence type="ECO:0000256" key="3">
    <source>
        <dbReference type="ARBA" id="ARBA00022679"/>
    </source>
</evidence>
<reference evidence="11 12" key="1">
    <citation type="submission" date="2019-12" db="EMBL/GenBank/DDBJ databases">
        <authorList>
            <person name="Alioto T."/>
            <person name="Alioto T."/>
            <person name="Gomez Garrido J."/>
        </authorList>
    </citation>
    <scope>NUCLEOTIDE SEQUENCE [LARGE SCALE GENOMIC DNA]</scope>
</reference>
<feature type="domain" description="Wax synthase" evidence="10">
    <location>
        <begin position="196"/>
        <end position="283"/>
    </location>
</feature>
<dbReference type="PANTHER" id="PTHR31595">
    <property type="entry name" value="LONG-CHAIN-ALCOHOL O-FATTY-ACYLTRANSFERASE 3-RELATED"/>
    <property type="match status" value="1"/>
</dbReference>
<evidence type="ECO:0000256" key="5">
    <source>
        <dbReference type="ARBA" id="ARBA00022989"/>
    </source>
</evidence>
<keyword evidence="7 9" id="KW-0472">Membrane</keyword>